<dbReference type="CDD" id="cd13351">
    <property type="entry name" value="PH-GRAM1_TCB1D9_TCB1D9B"/>
    <property type="match status" value="1"/>
</dbReference>
<keyword evidence="8" id="KW-1185">Reference proteome</keyword>
<sequence>MIFLLLHQPLLGSSRKEITKHWEWLENNLLQTLSIFDSEEDITTFVKGKIHGIIAEENKNLQPQGDEDPGKFKEAELKMRKQFGMPEGEKLVNYYSCSYWKGRVPRQGWLYLTVNHLCFYSFLLGKEVSLVVQWVDITRLEKNATLLFPESIRVDTRDQELFFSMFLNIGETFKLMEQLANLAMRQLLDSEGFLEDKVLPRPVRPHRNISALKRDLDARAKNECYRATFRLPRDERLDGHTSCTLWTPFNKLHIPGQMFISNNYICFASKEEDACHLIIPLREVTIVEKADSSSVLPSPLSISTKSKMTFLFANLKDRDFLVQRISDFLQKTPSKQPGSIVGSRKASVVDTNTESPAPQEVPEQPASPASPLSSRQSFCAQEVPTASQGLLKLFQKNSPMEDLGAKGAKEKMKEESWHIHFFEYGRGVCMYRTAKTRALVLKGIPESLRGELWLLFSGAWNEMVTHPGYYAELVEKSTGKYSLATEEIERDLHRSMPEHPAFQNELGIAALRRVLTAYAFRNPTIGYCQAMNIVTSVLLLYGSEEEAFWLLVALCERMLPDYYNTRVVGALVDQGIFEELTRDFLPQLSEKMQDLGVISSISLSWFLTLFLSVMPFESAVVIVDCFFYEGIKVILQVALAVLDANMEQLLGCSDEGEAMTMLGRYLDNVVNKQSVSPPIPHLHALLTSGDDPPAEVDIFELLKVSYEKFSSLRAEDIEQMRFKQRLKVIQSLEDTAKRSVAKHLASQYWGSSHTVAGRRDPSLPYLEQYRIDASQFRELFASLTPWACGSHTPVLAGRMFRLLDKNKDSLINFKEFVTGMSGMYHGDLTEKLKVLYKLHLPPALSPEEAESALEAAHYFTEDSSSEEALPQEEQEGSSGEDVQEKRGEEKGTSSPDYRHYLRMWAKEKEAQKETIKDLPKMNQEQFIELCKTLYNMFSEDPMEQDLYHAIATVASLLLRIGEVGKKFSARTGRKPRDCATEEEPPAPGPHQDAARELQPPAAGDPQAKAGGDTHLGKAPQESQVVVEGGSGEGQGSPSQLLSDDETKDDMSMSSYSVVSTGSLQCEDLTDDTVLVGGEACSPTARIGGTVDTDWCISFEQILASILTESVLVNFFEKRVDIGLKIKDQKKVERQFSTASDHEQPGASS</sequence>
<comment type="function">
    <text evidence="3">May act as a GTPase-activating protein for Rab family protein(s).</text>
</comment>
<feature type="domain" description="EF-hand" evidence="6">
    <location>
        <begin position="798"/>
        <end position="826"/>
    </location>
</feature>
<evidence type="ECO:0000259" key="6">
    <source>
        <dbReference type="PROSITE" id="PS50222"/>
    </source>
</evidence>
<dbReference type="Pfam" id="PF00566">
    <property type="entry name" value="RabGAP-TBC"/>
    <property type="match status" value="1"/>
</dbReference>
<dbReference type="SMART" id="SM00164">
    <property type="entry name" value="TBC"/>
    <property type="match status" value="1"/>
</dbReference>
<protein>
    <submittedName>
        <fullName evidence="7">TBC1 domain family member 9B</fullName>
    </submittedName>
</protein>
<dbReference type="PROSITE" id="PS50222">
    <property type="entry name" value="EF_HAND_2"/>
    <property type="match status" value="1"/>
</dbReference>
<dbReference type="PANTHER" id="PTHR47666:SF5">
    <property type="entry name" value="TBC1 DOMAIN FAMILY MEMBER 9B"/>
    <property type="match status" value="1"/>
</dbReference>
<dbReference type="FunFam" id="1.10.238.10:FF:000119">
    <property type="entry name" value="TBC1 domain family member 9"/>
    <property type="match status" value="1"/>
</dbReference>
<feature type="compositionally biased region" description="Acidic residues" evidence="4">
    <location>
        <begin position="863"/>
        <end position="875"/>
    </location>
</feature>
<accession>A0A2K5TLS0</accession>
<dbReference type="InterPro" id="IPR036014">
    <property type="entry name" value="TCB1D9/TCB1D9B_PH-GRAM1"/>
</dbReference>
<reference evidence="7" key="3">
    <citation type="submission" date="2025-09" db="UniProtKB">
        <authorList>
            <consortium name="Ensembl"/>
        </authorList>
    </citation>
    <scope>IDENTIFICATION</scope>
</reference>
<dbReference type="InterPro" id="IPR035969">
    <property type="entry name" value="Rab-GAP_TBC_sf"/>
</dbReference>
<dbReference type="InterPro" id="IPR004182">
    <property type="entry name" value="GRAM"/>
</dbReference>
<reference evidence="7" key="2">
    <citation type="submission" date="2025-08" db="UniProtKB">
        <authorList>
            <consortium name="Ensembl"/>
        </authorList>
    </citation>
    <scope>IDENTIFICATION</scope>
</reference>
<evidence type="ECO:0000313" key="7">
    <source>
        <dbReference type="Ensembl" id="ENSMFAP00000000978.2"/>
    </source>
</evidence>
<dbReference type="Gene3D" id="1.10.8.270">
    <property type="entry name" value="putative rabgap domain of human tbc1 domain family member 14 like domains"/>
    <property type="match status" value="1"/>
</dbReference>
<dbReference type="FunFam" id="2.30.29.30:FF:000013">
    <property type="entry name" value="Putative TBC1 domain family member 8B"/>
    <property type="match status" value="1"/>
</dbReference>
<dbReference type="InterPro" id="IPR036017">
    <property type="entry name" value="TCB1D9/TCB1D9B_PH-GRAM2"/>
</dbReference>
<dbReference type="PANTHER" id="PTHR47666">
    <property type="entry name" value="PROTEIN VASCULAR ASSOCIATED DEATH 1, CHLOROPLASTIC"/>
    <property type="match status" value="1"/>
</dbReference>
<dbReference type="Bgee" id="ENSMFAG00000000062">
    <property type="expression patterns" value="Expressed in skeletal muscle tissue and 13 other cell types or tissues"/>
</dbReference>
<gene>
    <name evidence="7" type="primary">TBC1D9B</name>
</gene>
<evidence type="ECO:0000259" key="5">
    <source>
        <dbReference type="PROSITE" id="PS50086"/>
    </source>
</evidence>
<dbReference type="Gene3D" id="2.30.29.30">
    <property type="entry name" value="Pleckstrin-homology domain (PH domain)/Phosphotyrosine-binding domain (PTB)"/>
    <property type="match status" value="2"/>
</dbReference>
<dbReference type="Ensembl" id="ENSMFAT00000029152.2">
    <property type="protein sequence ID" value="ENSMFAP00000000978.2"/>
    <property type="gene ID" value="ENSMFAG00000000062.2"/>
</dbReference>
<dbReference type="InterPro" id="IPR000195">
    <property type="entry name" value="Rab-GAP-TBC_dom"/>
</dbReference>
<dbReference type="GO" id="GO:0005096">
    <property type="term" value="F:GTPase activator activity"/>
    <property type="evidence" value="ECO:0007669"/>
    <property type="project" value="UniProtKB-KW"/>
</dbReference>
<dbReference type="Gene3D" id="1.10.472.80">
    <property type="entry name" value="Ypt/Rab-GAP domain of gyp1p, domain 3"/>
    <property type="match status" value="1"/>
</dbReference>
<dbReference type="Pfam" id="PF02893">
    <property type="entry name" value="GRAM"/>
    <property type="match status" value="2"/>
</dbReference>
<keyword evidence="1" id="KW-0343">GTPase activation</keyword>
<dbReference type="GO" id="GO:0005509">
    <property type="term" value="F:calcium ion binding"/>
    <property type="evidence" value="ECO:0007669"/>
    <property type="project" value="InterPro"/>
</dbReference>
<dbReference type="FunFam" id="1.10.8.270:FF:000002">
    <property type="entry name" value="TBC1 domain family member 9B"/>
    <property type="match status" value="1"/>
</dbReference>
<feature type="region of interest" description="Disordered" evidence="4">
    <location>
        <begin position="860"/>
        <end position="899"/>
    </location>
</feature>
<dbReference type="SMART" id="SM00568">
    <property type="entry name" value="GRAM"/>
    <property type="match status" value="2"/>
</dbReference>
<dbReference type="InterPro" id="IPR002048">
    <property type="entry name" value="EF_hand_dom"/>
</dbReference>
<dbReference type="SMART" id="SM00054">
    <property type="entry name" value="EFh"/>
    <property type="match status" value="1"/>
</dbReference>
<dbReference type="GO" id="GO:0003008">
    <property type="term" value="P:system process"/>
    <property type="evidence" value="ECO:0007669"/>
    <property type="project" value="UniProtKB-ARBA"/>
</dbReference>
<dbReference type="VEuPathDB" id="HostDB:ENSMFAG00000000062"/>
<feature type="domain" description="Rab-GAP TBC" evidence="5">
    <location>
        <begin position="443"/>
        <end position="630"/>
    </location>
</feature>
<dbReference type="PROSITE" id="PS50086">
    <property type="entry name" value="TBC_RABGAP"/>
    <property type="match status" value="1"/>
</dbReference>
<dbReference type="AlphaFoldDB" id="A0A2K5TLS0"/>
<dbReference type="CDD" id="cd13354">
    <property type="entry name" value="PH-GRAM2_TCB1D9_TCB1D9B"/>
    <property type="match status" value="1"/>
</dbReference>
<evidence type="ECO:0000256" key="3">
    <source>
        <dbReference type="ARBA" id="ARBA00043879"/>
    </source>
</evidence>
<evidence type="ECO:0000313" key="8">
    <source>
        <dbReference type="Proteomes" id="UP000233100"/>
    </source>
</evidence>
<evidence type="ECO:0000256" key="1">
    <source>
        <dbReference type="ARBA" id="ARBA00022468"/>
    </source>
</evidence>
<dbReference type="Gene3D" id="1.10.10.750">
    <property type="entry name" value="Ypt/Rab-GAP domain of gyp1p, domain 1"/>
    <property type="match status" value="1"/>
</dbReference>
<evidence type="ECO:0000256" key="2">
    <source>
        <dbReference type="ARBA" id="ARBA00022737"/>
    </source>
</evidence>
<dbReference type="SUPFAM" id="SSF47473">
    <property type="entry name" value="EF-hand"/>
    <property type="match status" value="1"/>
</dbReference>
<dbReference type="FunFam" id="2.30.29.30:FF:000041">
    <property type="entry name" value="TBC1 domain family member 9 isoform X1"/>
    <property type="match status" value="1"/>
</dbReference>
<dbReference type="Gene3D" id="1.10.238.10">
    <property type="entry name" value="EF-hand"/>
    <property type="match status" value="1"/>
</dbReference>
<dbReference type="Proteomes" id="UP000233100">
    <property type="component" value="Chromosome 6"/>
</dbReference>
<feature type="region of interest" description="Disordered" evidence="4">
    <location>
        <begin position="968"/>
        <end position="1055"/>
    </location>
</feature>
<keyword evidence="2" id="KW-0677">Repeat</keyword>
<reference evidence="7 8" key="1">
    <citation type="submission" date="2013-03" db="EMBL/GenBank/DDBJ databases">
        <authorList>
            <person name="Warren W."/>
            <person name="Wilson R.K."/>
        </authorList>
    </citation>
    <scope>NUCLEOTIDE SEQUENCE</scope>
</reference>
<dbReference type="InterPro" id="IPR011993">
    <property type="entry name" value="PH-like_dom_sf"/>
</dbReference>
<feature type="region of interest" description="Disordered" evidence="4">
    <location>
        <begin position="332"/>
        <end position="377"/>
    </location>
</feature>
<organism evidence="7 8">
    <name type="scientific">Macaca fascicularis</name>
    <name type="common">Crab-eating macaque</name>
    <name type="synonym">Cynomolgus monkey</name>
    <dbReference type="NCBI Taxonomy" id="9541"/>
    <lineage>
        <taxon>Eukaryota</taxon>
        <taxon>Metazoa</taxon>
        <taxon>Chordata</taxon>
        <taxon>Craniata</taxon>
        <taxon>Vertebrata</taxon>
        <taxon>Euteleostomi</taxon>
        <taxon>Mammalia</taxon>
        <taxon>Eutheria</taxon>
        <taxon>Euarchontoglires</taxon>
        <taxon>Primates</taxon>
        <taxon>Haplorrhini</taxon>
        <taxon>Catarrhini</taxon>
        <taxon>Cercopithecidae</taxon>
        <taxon>Cercopithecinae</taxon>
        <taxon>Macaca</taxon>
    </lineage>
</organism>
<name>A0A2K5TLS0_MACFA</name>
<proteinExistence type="predicted"/>
<dbReference type="FunFam" id="1.10.472.80:FF:000033">
    <property type="entry name" value="TBC1 domain family member 9B isoform X1"/>
    <property type="match status" value="1"/>
</dbReference>
<dbReference type="GeneTree" id="ENSGT00940000158554"/>
<evidence type="ECO:0000256" key="4">
    <source>
        <dbReference type="SAM" id="MobiDB-lite"/>
    </source>
</evidence>
<dbReference type="InterPro" id="IPR011992">
    <property type="entry name" value="EF-hand-dom_pair"/>
</dbReference>
<dbReference type="SUPFAM" id="SSF47923">
    <property type="entry name" value="Ypt/Rab-GAP domain of gyp1p"/>
    <property type="match status" value="2"/>
</dbReference>
<feature type="compositionally biased region" description="Basic and acidic residues" evidence="4">
    <location>
        <begin position="882"/>
        <end position="899"/>
    </location>
</feature>